<evidence type="ECO:0000256" key="3">
    <source>
        <dbReference type="ARBA" id="ARBA00022723"/>
    </source>
</evidence>
<dbReference type="Gene3D" id="3.20.20.70">
    <property type="entry name" value="Aldolase class I"/>
    <property type="match status" value="1"/>
</dbReference>
<dbReference type="PANTHER" id="PTHR37418">
    <property type="entry name" value="3-KETO-5-AMINOHEXANOATE CLEAVAGE ENZYME-RELATED"/>
    <property type="match status" value="1"/>
</dbReference>
<name>A0A1A7R6R9_9FLAO</name>
<evidence type="ECO:0000256" key="4">
    <source>
        <dbReference type="ARBA" id="ARBA00022833"/>
    </source>
</evidence>
<evidence type="ECO:0000256" key="2">
    <source>
        <dbReference type="ARBA" id="ARBA00022679"/>
    </source>
</evidence>
<protein>
    <submittedName>
        <fullName evidence="5">Uncharacterized protein (DUF849 family)</fullName>
    </submittedName>
</protein>
<keyword evidence="2" id="KW-0808">Transferase</keyword>
<keyword evidence="6" id="KW-1185">Reference proteome</keyword>
<organism evidence="5 6">
    <name type="scientific">Gelidibacter algens</name>
    <dbReference type="NCBI Taxonomy" id="49280"/>
    <lineage>
        <taxon>Bacteria</taxon>
        <taxon>Pseudomonadati</taxon>
        <taxon>Bacteroidota</taxon>
        <taxon>Flavobacteriia</taxon>
        <taxon>Flavobacteriales</taxon>
        <taxon>Flavobacteriaceae</taxon>
        <taxon>Gelidibacter</taxon>
    </lineage>
</organism>
<dbReference type="PANTHER" id="PTHR37418:SF2">
    <property type="entry name" value="3-KETO-5-AMINOHEXANOATE CLEAVAGE ENZYME"/>
    <property type="match status" value="1"/>
</dbReference>
<keyword evidence="3" id="KW-0479">Metal-binding</keyword>
<dbReference type="AlphaFoldDB" id="A0A1A7R6R9"/>
<dbReference type="GO" id="GO:0043720">
    <property type="term" value="F:3-keto-5-aminohexanoate cleavage activity"/>
    <property type="evidence" value="ECO:0007669"/>
    <property type="project" value="InterPro"/>
</dbReference>
<accession>A0A1A7R6R9</accession>
<dbReference type="Pfam" id="PF05853">
    <property type="entry name" value="BKACE"/>
    <property type="match status" value="1"/>
</dbReference>
<dbReference type="RefSeq" id="WP_066429541.1">
    <property type="nucleotide sequence ID" value="NZ_LZRN01000001.1"/>
</dbReference>
<proteinExistence type="predicted"/>
<sequence length="288" mass="32190">MQKLIINFTPTGMIPTKKMTPHVPTTINEIVEDVHRAYELGITLAHIHARDEITGVPTYKKEVYAELISGIRKYAPDLVICTSLSGRDFNTLDKRADVLQLEGDLKPDMGSLTLSSLNFNKVASMNAPNMIEDLAKTMKSKGIVPELEVFDVGMINFGNYLVKKEYITPPLYYNLLFGNIACAQTNLLHVGVMLNDLPKDALISIAGVGTEQMMMNFLAITIGKGVRVGLEDNIWYDVEKTKLATNSELVERIHVVAKANNREIMTPSEFRAQMDMEPGYGRYGRVYN</sequence>
<gene>
    <name evidence="5" type="ORF">LX77_02703</name>
</gene>
<evidence type="ECO:0000256" key="1">
    <source>
        <dbReference type="ARBA" id="ARBA00001947"/>
    </source>
</evidence>
<comment type="caution">
    <text evidence="5">The sequence shown here is derived from an EMBL/GenBank/DDBJ whole genome shotgun (WGS) entry which is preliminary data.</text>
</comment>
<dbReference type="STRING" id="49280.A9996_00230"/>
<dbReference type="EMBL" id="QLLQ01000011">
    <property type="protein sequence ID" value="RAJ22045.1"/>
    <property type="molecule type" value="Genomic_DNA"/>
</dbReference>
<evidence type="ECO:0000313" key="6">
    <source>
        <dbReference type="Proteomes" id="UP000248987"/>
    </source>
</evidence>
<dbReference type="Proteomes" id="UP000248987">
    <property type="component" value="Unassembled WGS sequence"/>
</dbReference>
<dbReference type="InterPro" id="IPR008567">
    <property type="entry name" value="BKACE"/>
</dbReference>
<dbReference type="GO" id="GO:0046872">
    <property type="term" value="F:metal ion binding"/>
    <property type="evidence" value="ECO:0007669"/>
    <property type="project" value="UniProtKB-KW"/>
</dbReference>
<comment type="cofactor">
    <cofactor evidence="1">
        <name>Zn(2+)</name>
        <dbReference type="ChEBI" id="CHEBI:29105"/>
    </cofactor>
</comment>
<reference evidence="5 6" key="1">
    <citation type="submission" date="2018-06" db="EMBL/GenBank/DDBJ databases">
        <title>Genomic Encyclopedia of Archaeal and Bacterial Type Strains, Phase II (KMG-II): from individual species to whole genera.</title>
        <authorList>
            <person name="Goeker M."/>
        </authorList>
    </citation>
    <scope>NUCLEOTIDE SEQUENCE [LARGE SCALE GENOMIC DNA]</scope>
    <source>
        <strain evidence="5 6">DSM 12408</strain>
    </source>
</reference>
<evidence type="ECO:0000313" key="5">
    <source>
        <dbReference type="EMBL" id="RAJ22045.1"/>
    </source>
</evidence>
<dbReference type="OrthoDB" id="63399at2"/>
<keyword evidence="4" id="KW-0862">Zinc</keyword>
<dbReference type="InterPro" id="IPR013785">
    <property type="entry name" value="Aldolase_TIM"/>
</dbReference>